<evidence type="ECO:0000259" key="1">
    <source>
        <dbReference type="Pfam" id="PF08279"/>
    </source>
</evidence>
<dbReference type="InterPro" id="IPR013196">
    <property type="entry name" value="HTH_11"/>
</dbReference>
<sequence>MAQETGVSIRTLYRDIVSLQAQGAEIEGEPGIGYVLKHGFLLSPLMFRPEEIGALVLGARWVAERTDHRLRDAAKSALVRIGAVLPDELRAILDASTLLVGPGTKLLPDGVDTAMLREAIRTERKLLIDYRNGNDEFPQRVIWRFALSFFDEARVLVTWCELRGSFRHFRTDRIVAAEMLQVRYPKRRQTLLREWREVEKIPPREL</sequence>
<dbReference type="Gene3D" id="1.10.10.10">
    <property type="entry name" value="Winged helix-like DNA-binding domain superfamily/Winged helix DNA-binding domain"/>
    <property type="match status" value="1"/>
</dbReference>
<reference evidence="3 4" key="1">
    <citation type="submission" date="2017-07" db="EMBL/GenBank/DDBJ databases">
        <title>Phylogenetic study on the rhizospheric bacterium Ochrobactrum sp. A44.</title>
        <authorList>
            <person name="Krzyzanowska D.M."/>
            <person name="Ossowicki A."/>
            <person name="Rajewska M."/>
            <person name="Maciag T."/>
            <person name="Kaczynski Z."/>
            <person name="Czerwicka M."/>
            <person name="Jafra S."/>
        </authorList>
    </citation>
    <scope>NUCLEOTIDE SEQUENCE [LARGE SCALE GENOMIC DNA]</scope>
    <source>
        <strain evidence="3 4">DSM 7216</strain>
    </source>
</reference>
<feature type="domain" description="Helix-turn-helix type 11" evidence="1">
    <location>
        <begin position="1"/>
        <end position="34"/>
    </location>
</feature>
<evidence type="ECO:0000313" key="4">
    <source>
        <dbReference type="Proteomes" id="UP000215590"/>
    </source>
</evidence>
<dbReference type="PROSITE" id="PS52050">
    <property type="entry name" value="WYL"/>
    <property type="match status" value="1"/>
</dbReference>
<dbReference type="InterPro" id="IPR026881">
    <property type="entry name" value="WYL_dom"/>
</dbReference>
<accession>A0A256FZ82</accession>
<dbReference type="Proteomes" id="UP000215590">
    <property type="component" value="Unassembled WGS sequence"/>
</dbReference>
<dbReference type="AlphaFoldDB" id="A0A256FZ82"/>
<dbReference type="InterPro" id="IPR036388">
    <property type="entry name" value="WH-like_DNA-bd_sf"/>
</dbReference>
<evidence type="ECO:0000313" key="3">
    <source>
        <dbReference type="EMBL" id="OYR20153.1"/>
    </source>
</evidence>
<comment type="caution">
    <text evidence="3">The sequence shown here is derived from an EMBL/GenBank/DDBJ whole genome shotgun (WGS) entry which is preliminary data.</text>
</comment>
<dbReference type="PANTHER" id="PTHR34580">
    <property type="match status" value="1"/>
</dbReference>
<gene>
    <name evidence="3" type="ORF">CEV31_1579</name>
</gene>
<organism evidence="3 4">
    <name type="scientific">Brucella thiophenivorans</name>
    <dbReference type="NCBI Taxonomy" id="571255"/>
    <lineage>
        <taxon>Bacteria</taxon>
        <taxon>Pseudomonadati</taxon>
        <taxon>Pseudomonadota</taxon>
        <taxon>Alphaproteobacteria</taxon>
        <taxon>Hyphomicrobiales</taxon>
        <taxon>Brucellaceae</taxon>
        <taxon>Brucella/Ochrobactrum group</taxon>
        <taxon>Brucella</taxon>
    </lineage>
</organism>
<keyword evidence="4" id="KW-1185">Reference proteome</keyword>
<proteinExistence type="predicted"/>
<evidence type="ECO:0000259" key="2">
    <source>
        <dbReference type="Pfam" id="PF13280"/>
    </source>
</evidence>
<dbReference type="EMBL" id="NNRJ01000015">
    <property type="protein sequence ID" value="OYR20153.1"/>
    <property type="molecule type" value="Genomic_DNA"/>
</dbReference>
<name>A0A256FZ82_9HYPH</name>
<protein>
    <submittedName>
        <fullName evidence="3">HTH domain protein</fullName>
    </submittedName>
</protein>
<dbReference type="PANTHER" id="PTHR34580:SF3">
    <property type="entry name" value="PROTEIN PAFB"/>
    <property type="match status" value="1"/>
</dbReference>
<dbReference type="Pfam" id="PF13280">
    <property type="entry name" value="WYL"/>
    <property type="match status" value="1"/>
</dbReference>
<dbReference type="Pfam" id="PF08279">
    <property type="entry name" value="HTH_11"/>
    <property type="match status" value="1"/>
</dbReference>
<feature type="domain" description="WYL" evidence="2">
    <location>
        <begin position="115"/>
        <end position="179"/>
    </location>
</feature>
<dbReference type="InterPro" id="IPR051534">
    <property type="entry name" value="CBASS_pafABC_assoc_protein"/>
</dbReference>